<sequence length="217" mass="24390">MSELVTGEVFNRLPERYRNRARQIAARVAEIDAVLARAQPTAVGDAVLRLRSQLRPQPDIALTEVASEFRVACSDLPEWAISEAANDYLAGRVENHTGQFMPTCAEFARHARSIIRPFIAERASLKNEAERLLQRAEDEARRNRMELERADPKMKERIADLVSSVRAGAVKAHNGQPHQGITDDTRQKLDALRKPRPDQPSRLFETRVVKGAQVGVH</sequence>
<dbReference type="AlphaFoldDB" id="A0A178Y0Y9"/>
<protein>
    <submittedName>
        <fullName evidence="2">Uncharacterized protein</fullName>
    </submittedName>
</protein>
<name>A0A178Y0Y9_9HYPH</name>
<proteinExistence type="predicted"/>
<keyword evidence="1" id="KW-0175">Coiled coil</keyword>
<keyword evidence="3" id="KW-1185">Reference proteome</keyword>
<organism evidence="2 3">
    <name type="scientific">Sinorhizobium glycinis</name>
    <dbReference type="NCBI Taxonomy" id="1472378"/>
    <lineage>
        <taxon>Bacteria</taxon>
        <taxon>Pseudomonadati</taxon>
        <taxon>Pseudomonadota</taxon>
        <taxon>Alphaproteobacteria</taxon>
        <taxon>Hyphomicrobiales</taxon>
        <taxon>Rhizobiaceae</taxon>
        <taxon>Sinorhizobium/Ensifer group</taxon>
        <taxon>Sinorhizobium</taxon>
    </lineage>
</organism>
<reference evidence="2 3" key="1">
    <citation type="journal article" date="2016" name="Int. J. Syst. Evol. Microbiol.">
        <title>Ensifer glycinis sp. nov., an novel rhizobial species associated with Glycine spp.</title>
        <authorList>
            <person name="Yan H."/>
            <person name="Yan J."/>
            <person name="Sui X.H."/>
            <person name="Wang E.T."/>
            <person name="Chen W.X."/>
            <person name="Zhang X.X."/>
            <person name="Chen W.F."/>
        </authorList>
    </citation>
    <scope>NUCLEOTIDE SEQUENCE [LARGE SCALE GENOMIC DNA]</scope>
    <source>
        <strain evidence="2 3">CCBAU 23380</strain>
    </source>
</reference>
<accession>A0A178Y0Y9</accession>
<dbReference type="OrthoDB" id="8404176at2"/>
<comment type="caution">
    <text evidence="2">The sequence shown here is derived from an EMBL/GenBank/DDBJ whole genome shotgun (WGS) entry which is preliminary data.</text>
</comment>
<gene>
    <name evidence="2" type="ORF">AU381_01725</name>
</gene>
<evidence type="ECO:0000313" key="3">
    <source>
        <dbReference type="Proteomes" id="UP000094025"/>
    </source>
</evidence>
<dbReference type="Proteomes" id="UP000094025">
    <property type="component" value="Unassembled WGS sequence"/>
</dbReference>
<dbReference type="RefSeq" id="WP_064240961.1">
    <property type="nucleotide sequence ID" value="NZ_LPUX01000053.1"/>
</dbReference>
<evidence type="ECO:0000256" key="1">
    <source>
        <dbReference type="SAM" id="Coils"/>
    </source>
</evidence>
<dbReference type="EMBL" id="LPUX01000053">
    <property type="protein sequence ID" value="OAP40653.1"/>
    <property type="molecule type" value="Genomic_DNA"/>
</dbReference>
<evidence type="ECO:0000313" key="2">
    <source>
        <dbReference type="EMBL" id="OAP40653.1"/>
    </source>
</evidence>
<feature type="coiled-coil region" evidence="1">
    <location>
        <begin position="119"/>
        <end position="150"/>
    </location>
</feature>